<keyword evidence="8" id="KW-0479">Metal-binding</keyword>
<comment type="cofactor">
    <cofactor evidence="1">
        <name>Mg(2+)</name>
        <dbReference type="ChEBI" id="CHEBI:18420"/>
    </cofactor>
</comment>
<comment type="function">
    <text evidence="17">Catalyzes the last two sequential reactions in the de novo biosynthetic pathway for UDP-N-acetylglucosamine (UDP-GlcNAc). The C-terminal domain catalyzes the transfer of acetyl group from acetyl coenzyme A to glucosamine-1-phosphate (GlcN-1-P) to produce N-acetylglucosamine-1-phosphate (GlcNAc-1-P), which is converted into UDP-GlcNAc by the transfer of uridine 5-monophosphate (from uridine 5-triphosphate), a reaction catalyzed by the N-terminal domain.</text>
</comment>
<dbReference type="GO" id="GO:0046872">
    <property type="term" value="F:metal ion binding"/>
    <property type="evidence" value="ECO:0007669"/>
    <property type="project" value="UniProtKB-KW"/>
</dbReference>
<keyword evidence="9" id="KW-0460">Magnesium</keyword>
<dbReference type="eggNOG" id="COG1207">
    <property type="taxonomic scope" value="Bacteria"/>
</dbReference>
<comment type="subcellular location">
    <subcellularLocation>
        <location evidence="2">Cytoplasm</location>
    </subcellularLocation>
</comment>
<keyword evidence="6 18" id="KW-0808">Transferase</keyword>
<organism evidence="18 19">
    <name type="scientific">Ruminiclostridium cellobioparum subsp. termitidis CT1112</name>
    <dbReference type="NCBI Taxonomy" id="1195236"/>
    <lineage>
        <taxon>Bacteria</taxon>
        <taxon>Bacillati</taxon>
        <taxon>Bacillota</taxon>
        <taxon>Clostridia</taxon>
        <taxon>Eubacteriales</taxon>
        <taxon>Oscillospiraceae</taxon>
        <taxon>Ruminiclostridium</taxon>
    </lineage>
</organism>
<dbReference type="InterPro" id="IPR038009">
    <property type="entry name" value="GlmU_C_LbH"/>
</dbReference>
<dbReference type="Gene3D" id="2.160.10.10">
    <property type="entry name" value="Hexapeptide repeat proteins"/>
    <property type="match status" value="1"/>
</dbReference>
<dbReference type="PANTHER" id="PTHR43584:SF3">
    <property type="entry name" value="BIFUNCTIONAL PROTEIN GLMU"/>
    <property type="match status" value="1"/>
</dbReference>
<evidence type="ECO:0000256" key="10">
    <source>
        <dbReference type="ARBA" id="ARBA00022960"/>
    </source>
</evidence>
<dbReference type="InterPro" id="IPR011004">
    <property type="entry name" value="Trimer_LpxA-like_sf"/>
</dbReference>
<comment type="catalytic activity">
    <reaction evidence="15">
        <text>alpha-D-glucosamine 1-phosphate + acetyl-CoA = N-acetyl-alpha-D-glucosamine 1-phosphate + CoA + H(+)</text>
        <dbReference type="Rhea" id="RHEA:13725"/>
        <dbReference type="ChEBI" id="CHEBI:15378"/>
        <dbReference type="ChEBI" id="CHEBI:57287"/>
        <dbReference type="ChEBI" id="CHEBI:57288"/>
        <dbReference type="ChEBI" id="CHEBI:57776"/>
        <dbReference type="ChEBI" id="CHEBI:58516"/>
        <dbReference type="EC" id="2.3.1.157"/>
    </reaction>
</comment>
<evidence type="ECO:0000256" key="14">
    <source>
        <dbReference type="ARBA" id="ARBA00023316"/>
    </source>
</evidence>
<dbReference type="AlphaFoldDB" id="S0FLZ5"/>
<dbReference type="GO" id="GO:0003977">
    <property type="term" value="F:UDP-N-acetylglucosamine diphosphorylase activity"/>
    <property type="evidence" value="ECO:0007669"/>
    <property type="project" value="UniProtKB-EC"/>
</dbReference>
<evidence type="ECO:0000256" key="8">
    <source>
        <dbReference type="ARBA" id="ARBA00022723"/>
    </source>
</evidence>
<accession>S0FLZ5</accession>
<dbReference type="STRING" id="1195236.CTER_4018"/>
<sequence length="395" mass="42964">MKKILGLTISDNNNSAFKSKSLKESHNVLGRSVQQWSASGMTEITADIQSITFEELEKCRHLVSDAELVIINWADQPLITADTFRELLNRHKEEGSNATAVFTDSGSDSLSEAAIYIFNGKELFNKLSEPGVSNLSREVLKHSFLSTKNTNKILTEDHYQFLVVTDRIALADAASELKARILTEIMLSGVTIVDPASTHIDADVCIGEDTTILPNTILEGNTAIGEDCIIGPNSRISNCKVGNKVEVANSVAFDSSIGDDTHVGPFAYLRPGSMVGSKVKIGDFVEIKKSVIGDKTKISHLTYVGDAEVGSNVNIGCGVVFVNYDGKNKNKTIIGDNSFIGCNTNLVSPVVVHKDAYIAAGSTITEEVPENSLAIARERQVIKEDWVIRKDMKRK</sequence>
<dbReference type="GO" id="GO:0008360">
    <property type="term" value="P:regulation of cell shape"/>
    <property type="evidence" value="ECO:0007669"/>
    <property type="project" value="UniProtKB-KW"/>
</dbReference>
<evidence type="ECO:0000256" key="1">
    <source>
        <dbReference type="ARBA" id="ARBA00001946"/>
    </source>
</evidence>
<dbReference type="RefSeq" id="WP_004628725.1">
    <property type="nucleotide sequence ID" value="NZ_AORV01000058.1"/>
</dbReference>
<evidence type="ECO:0000256" key="2">
    <source>
        <dbReference type="ARBA" id="ARBA00004496"/>
    </source>
</evidence>
<proteinExistence type="inferred from homology"/>
<evidence type="ECO:0000256" key="15">
    <source>
        <dbReference type="ARBA" id="ARBA00048247"/>
    </source>
</evidence>
<evidence type="ECO:0000256" key="3">
    <source>
        <dbReference type="ARBA" id="ARBA00007707"/>
    </source>
</evidence>
<dbReference type="EC" id="2.7.7.23" evidence="18"/>
<evidence type="ECO:0000256" key="5">
    <source>
        <dbReference type="ARBA" id="ARBA00022490"/>
    </source>
</evidence>
<keyword evidence="7 18" id="KW-0548">Nucleotidyltransferase</keyword>
<gene>
    <name evidence="18" type="ORF">CTER_4018</name>
</gene>
<evidence type="ECO:0000256" key="11">
    <source>
        <dbReference type="ARBA" id="ARBA00022984"/>
    </source>
</evidence>
<keyword evidence="5" id="KW-0963">Cytoplasm</keyword>
<evidence type="ECO:0000256" key="6">
    <source>
        <dbReference type="ARBA" id="ARBA00022679"/>
    </source>
</evidence>
<dbReference type="InterPro" id="IPR029044">
    <property type="entry name" value="Nucleotide-diphossugar_trans"/>
</dbReference>
<dbReference type="GO" id="GO:0006048">
    <property type="term" value="P:UDP-N-acetylglucosamine biosynthetic process"/>
    <property type="evidence" value="ECO:0007669"/>
    <property type="project" value="InterPro"/>
</dbReference>
<dbReference type="GO" id="GO:0009252">
    <property type="term" value="P:peptidoglycan biosynthetic process"/>
    <property type="evidence" value="ECO:0007669"/>
    <property type="project" value="UniProtKB-KW"/>
</dbReference>
<evidence type="ECO:0000313" key="18">
    <source>
        <dbReference type="EMBL" id="EMS70189.1"/>
    </source>
</evidence>
<dbReference type="EMBL" id="AORV01000058">
    <property type="protein sequence ID" value="EMS70189.1"/>
    <property type="molecule type" value="Genomic_DNA"/>
</dbReference>
<keyword evidence="10" id="KW-0133">Cell shape</keyword>
<dbReference type="CDD" id="cd03353">
    <property type="entry name" value="LbH_GlmU_C"/>
    <property type="match status" value="1"/>
</dbReference>
<dbReference type="InterPro" id="IPR001451">
    <property type="entry name" value="Hexapep"/>
</dbReference>
<evidence type="ECO:0000256" key="4">
    <source>
        <dbReference type="ARBA" id="ARBA00007947"/>
    </source>
</evidence>
<dbReference type="PATRIC" id="fig|1195236.3.peg.4229"/>
<dbReference type="Pfam" id="PF00132">
    <property type="entry name" value="Hexapep"/>
    <property type="match status" value="3"/>
</dbReference>
<dbReference type="SUPFAM" id="SSF53448">
    <property type="entry name" value="Nucleotide-diphospho-sugar transferases"/>
    <property type="match status" value="1"/>
</dbReference>
<keyword evidence="12" id="KW-0511">Multifunctional enzyme</keyword>
<comment type="similarity">
    <text evidence="3">In the C-terminal section; belongs to the transferase hexapeptide repeat family.</text>
</comment>
<dbReference type="PANTHER" id="PTHR43584">
    <property type="entry name" value="NUCLEOTIDYL TRANSFERASE"/>
    <property type="match status" value="1"/>
</dbReference>
<keyword evidence="13 18" id="KW-0012">Acyltransferase</keyword>
<keyword evidence="19" id="KW-1185">Reference proteome</keyword>
<dbReference type="GO" id="GO:0019134">
    <property type="term" value="F:glucosamine-1-phosphate N-acetyltransferase activity"/>
    <property type="evidence" value="ECO:0007669"/>
    <property type="project" value="UniProtKB-EC"/>
</dbReference>
<keyword evidence="14" id="KW-0961">Cell wall biogenesis/degradation</keyword>
<evidence type="ECO:0000313" key="19">
    <source>
        <dbReference type="Proteomes" id="UP000014155"/>
    </source>
</evidence>
<dbReference type="EC" id="2.3.1.157" evidence="18"/>
<evidence type="ECO:0000256" key="12">
    <source>
        <dbReference type="ARBA" id="ARBA00023268"/>
    </source>
</evidence>
<protein>
    <submittedName>
        <fullName evidence="18">UDP-N-acetylglucosamine pyrophosphorylase / glucosamine-1-phosphate N-acetyltransferase</fullName>
        <ecNumber evidence="18">2.3.1.157</ecNumber>
        <ecNumber evidence="18">2.7.7.23</ecNumber>
    </submittedName>
</protein>
<comment type="similarity">
    <text evidence="4">In the N-terminal section; belongs to the N-acetylglucosamine-1-phosphate uridyltransferase family.</text>
</comment>
<dbReference type="Gene3D" id="3.90.550.10">
    <property type="entry name" value="Spore Coat Polysaccharide Biosynthesis Protein SpsA, Chain A"/>
    <property type="match status" value="1"/>
</dbReference>
<name>S0FLZ5_RUMCE</name>
<evidence type="ECO:0000256" key="7">
    <source>
        <dbReference type="ARBA" id="ARBA00022695"/>
    </source>
</evidence>
<dbReference type="InterPro" id="IPR050065">
    <property type="entry name" value="GlmU-like"/>
</dbReference>
<evidence type="ECO:0000256" key="16">
    <source>
        <dbReference type="ARBA" id="ARBA00048493"/>
    </source>
</evidence>
<comment type="caution">
    <text evidence="18">The sequence shown here is derived from an EMBL/GenBank/DDBJ whole genome shotgun (WGS) entry which is preliminary data.</text>
</comment>
<evidence type="ECO:0000256" key="9">
    <source>
        <dbReference type="ARBA" id="ARBA00022842"/>
    </source>
</evidence>
<dbReference type="GO" id="GO:0071555">
    <property type="term" value="P:cell wall organization"/>
    <property type="evidence" value="ECO:0007669"/>
    <property type="project" value="UniProtKB-KW"/>
</dbReference>
<comment type="catalytic activity">
    <reaction evidence="16">
        <text>N-acetyl-alpha-D-glucosamine 1-phosphate + UTP + H(+) = UDP-N-acetyl-alpha-D-glucosamine + diphosphate</text>
        <dbReference type="Rhea" id="RHEA:13509"/>
        <dbReference type="ChEBI" id="CHEBI:15378"/>
        <dbReference type="ChEBI" id="CHEBI:33019"/>
        <dbReference type="ChEBI" id="CHEBI:46398"/>
        <dbReference type="ChEBI" id="CHEBI:57705"/>
        <dbReference type="ChEBI" id="CHEBI:57776"/>
        <dbReference type="EC" id="2.7.7.23"/>
    </reaction>
</comment>
<keyword evidence="11" id="KW-0573">Peptidoglycan synthesis</keyword>
<evidence type="ECO:0000256" key="17">
    <source>
        <dbReference type="ARBA" id="ARBA00049628"/>
    </source>
</evidence>
<reference evidence="18 19" key="1">
    <citation type="journal article" date="2013" name="Genome Announc.">
        <title>Draft Genome Sequence of the Cellulolytic, Mesophilic, Anaerobic Bacterium Clostridium termitidis Strain CT1112 (DSM 5398).</title>
        <authorList>
            <person name="Lal S."/>
            <person name="Ramachandran U."/>
            <person name="Zhang X."/>
            <person name="Munir R."/>
            <person name="Sparling R."/>
            <person name="Levin D.B."/>
        </authorList>
    </citation>
    <scope>NUCLEOTIDE SEQUENCE [LARGE SCALE GENOMIC DNA]</scope>
    <source>
        <strain evidence="18 19">CT1112</strain>
    </source>
</reference>
<dbReference type="Proteomes" id="UP000014155">
    <property type="component" value="Unassembled WGS sequence"/>
</dbReference>
<dbReference type="GO" id="GO:0005737">
    <property type="term" value="C:cytoplasm"/>
    <property type="evidence" value="ECO:0007669"/>
    <property type="project" value="UniProtKB-SubCell"/>
</dbReference>
<dbReference type="SUPFAM" id="SSF51161">
    <property type="entry name" value="Trimeric LpxA-like enzymes"/>
    <property type="match status" value="1"/>
</dbReference>
<evidence type="ECO:0000256" key="13">
    <source>
        <dbReference type="ARBA" id="ARBA00023315"/>
    </source>
</evidence>